<reference evidence="4" key="2">
    <citation type="journal article" date="2018" name="BMC Genomics">
        <title>A manually annotated Actinidia chinensis var. chinensis (kiwifruit) genome highlights the challenges associated with draft genomes and gene prediction in plants.</title>
        <authorList>
            <person name="Pilkington S.M."/>
            <person name="Crowhurst R."/>
            <person name="Hilario E."/>
            <person name="Nardozza S."/>
            <person name="Fraser L."/>
            <person name="Peng Y."/>
            <person name="Gunaseelan K."/>
            <person name="Simpson R."/>
            <person name="Tahir J."/>
            <person name="Deroles S.C."/>
            <person name="Templeton K."/>
            <person name="Luo Z."/>
            <person name="Davy M."/>
            <person name="Cheng C."/>
            <person name="McNeilage M."/>
            <person name="Scaglione D."/>
            <person name="Liu Y."/>
            <person name="Zhang Q."/>
            <person name="Datson P."/>
            <person name="De Silva N."/>
            <person name="Gardiner S.E."/>
            <person name="Bassett H."/>
            <person name="Chagne D."/>
            <person name="McCallum J."/>
            <person name="Dzierzon H."/>
            <person name="Deng C."/>
            <person name="Wang Y.Y."/>
            <person name="Barron L."/>
            <person name="Manako K."/>
            <person name="Bowen J."/>
            <person name="Foster T.M."/>
            <person name="Erridge Z.A."/>
            <person name="Tiffin H."/>
            <person name="Waite C.N."/>
            <person name="Davies K.M."/>
            <person name="Grierson E.P."/>
            <person name="Laing W.A."/>
            <person name="Kirk R."/>
            <person name="Chen X."/>
            <person name="Wood M."/>
            <person name="Montefiori M."/>
            <person name="Brummell D.A."/>
            <person name="Schwinn K.E."/>
            <person name="Catanach A."/>
            <person name="Fullerton C."/>
            <person name="Li D."/>
            <person name="Meiyalaghan S."/>
            <person name="Nieuwenhuizen N."/>
            <person name="Read N."/>
            <person name="Prakash R."/>
            <person name="Hunter D."/>
            <person name="Zhang H."/>
            <person name="McKenzie M."/>
            <person name="Knabel M."/>
            <person name="Harris A."/>
            <person name="Allan A.C."/>
            <person name="Gleave A."/>
            <person name="Chen A."/>
            <person name="Janssen B.J."/>
            <person name="Plunkett B."/>
            <person name="Ampomah-Dwamena C."/>
            <person name="Voogd C."/>
            <person name="Leif D."/>
            <person name="Lafferty D."/>
            <person name="Souleyre E.J.F."/>
            <person name="Varkonyi-Gasic E."/>
            <person name="Gambi F."/>
            <person name="Hanley J."/>
            <person name="Yao J.L."/>
            <person name="Cheung J."/>
            <person name="David K.M."/>
            <person name="Warren B."/>
            <person name="Marsh K."/>
            <person name="Snowden K.C."/>
            <person name="Lin-Wang K."/>
            <person name="Brian L."/>
            <person name="Martinez-Sanchez M."/>
            <person name="Wang M."/>
            <person name="Ileperuma N."/>
            <person name="Macnee N."/>
            <person name="Campin R."/>
            <person name="McAtee P."/>
            <person name="Drummond R.S.M."/>
            <person name="Espley R.V."/>
            <person name="Ireland H.S."/>
            <person name="Wu R."/>
            <person name="Atkinson R.G."/>
            <person name="Karunairetnam S."/>
            <person name="Bulley S."/>
            <person name="Chunkath S."/>
            <person name="Hanley Z."/>
            <person name="Storey R."/>
            <person name="Thrimawithana A.H."/>
            <person name="Thomson S."/>
            <person name="David C."/>
            <person name="Testolin R."/>
            <person name="Huang H."/>
            <person name="Hellens R.P."/>
            <person name="Schaffer R.J."/>
        </authorList>
    </citation>
    <scope>NUCLEOTIDE SEQUENCE [LARGE SCALE GENOMIC DNA]</scope>
    <source>
        <strain evidence="4">cv. Red5</strain>
    </source>
</reference>
<keyword evidence="1" id="KW-0653">Protein transport</keyword>
<dbReference type="EMBL" id="NKQK01000027">
    <property type="protein sequence ID" value="PSR87519.1"/>
    <property type="molecule type" value="Genomic_DNA"/>
</dbReference>
<keyword evidence="1" id="KW-0813">Transport</keyword>
<dbReference type="PANTHER" id="PTHR47346:SF1">
    <property type="entry name" value="GPI INOSITOL-DEACYLASE"/>
    <property type="match status" value="1"/>
</dbReference>
<dbReference type="AlphaFoldDB" id="A0A2R6P930"/>
<evidence type="ECO:0000259" key="2">
    <source>
        <dbReference type="Pfam" id="PF07819"/>
    </source>
</evidence>
<feature type="transmembrane region" description="Helical" evidence="1">
    <location>
        <begin position="877"/>
        <end position="896"/>
    </location>
</feature>
<protein>
    <recommendedName>
        <fullName evidence="1">GPI inositol-deacylase</fullName>
        <ecNumber evidence="1">3.1.-.-</ecNumber>
    </recommendedName>
</protein>
<keyword evidence="1" id="KW-0378">Hydrolase</keyword>
<dbReference type="InterPro" id="IPR029058">
    <property type="entry name" value="AB_hydrolase_fold"/>
</dbReference>
<dbReference type="OMA" id="LGHYFAH"/>
<feature type="transmembrane region" description="Helical" evidence="1">
    <location>
        <begin position="770"/>
        <end position="790"/>
    </location>
</feature>
<dbReference type="Pfam" id="PF07819">
    <property type="entry name" value="PGAP1"/>
    <property type="match status" value="1"/>
</dbReference>
<feature type="transmembrane region" description="Helical" evidence="1">
    <location>
        <begin position="726"/>
        <end position="745"/>
    </location>
</feature>
<name>A0A2R6P930_ACTCC</name>
<sequence length="1116" mass="123921">MQGCKAKCRVAALVIISIWIGLAALYDLVTPISNGCIMTYMYPQYIPIASPANVSSSKYGLYLYHEGWKKIDFNEHLKKLNGVPVLFIPGNGGSYKQVRSLAAESNRAYQGGPLERTFYQEASLTLKEGGEELDTSGFGLPNQYISMLDWFAVDLEGEHSAMDGRILEDHTEYVVYAIHRILDQYKDSRDARAREGASVSGSLPKSVILVGHSMGGFVARAVIVHPHLRKLAVETVLTLSSPHQSPPVALQPSLGQYYARVNQEWRKGYEVQTSRTGRYVSDPPLSRIVVVSISGGIHDYQVRTKLESLDGIVPPSHGFLISSTAMKNVWLSMEHQVILWCNQLVVQVSHTLLSLMDPETGQPFSDTQKRLAVFTKMLHSATPHSFNWIRQSLSPQQATPDPIKDGKEVTGSQWHTVSACPSNVRWTNDGLERDLYIQTTTVTVLAMDGRRRWLDIEKLGSNGRSHFILVTNLAPCSGIRLHLWPEKGQSATDLPGSKGVLEVTQKMMHIPSGPAPRQIEPGSQTEQAPPSAVFLLAPGDMRGFRFLTISVASSPAVSGRPPPAASMAVGQFFSPKDGELEFSPKLLLLSAHSPKDMTLNEDHPLALNMSFTISSGLLPVKLSLKTTGCGIKQSALPTEEAGDVEQSRLCKLRCFPPVALAWDATSGLHIFPNLYSEIIVVDSSPALWSSTRGSEKTSVLLLVDPHCSYKVSVAVSVTAAAKRFLLLYYSEIAGFSIAVVFFALMKQAHAWELDSPIPSMLSAVESNLRFPLPFLFLVITPLFIASFISFLTSQPFPPFVSFFLVSIVCYLFANGSIILLILASQLVFYVAAVIHVFFKTRWQLWEGNFCFVFLHWFLNLCSSFLSFKVVRVLRVQLLQFTALVAVMLVCFAHPALGLFILLLSDALSCQLALSCFLTASFRSHAQSKELFDSRNEGYDRAEKFVLRHSDGSNQHSMLDESCSSTPDSARSFGETQLETFHHRHGLLMLHFLATLMFVPSLVAWIQRMGMSQSFPWFVDSALCIGVIFHGICDSKPEFNFFLIPFLGIPGLEVKLSFAYLLAGYYSYLSALALAPYRAFYAMAAIGFISLAFRIIQRQYRKKGDAYFRTQKHSHRH</sequence>
<dbReference type="InterPro" id="IPR012908">
    <property type="entry name" value="PGAP1-ab_dom-like"/>
</dbReference>
<comment type="similarity">
    <text evidence="1">Belongs to the GPI inositol-deacylase family.</text>
</comment>
<keyword evidence="1" id="KW-0812">Transmembrane</keyword>
<evidence type="ECO:0000313" key="4">
    <source>
        <dbReference type="Proteomes" id="UP000241394"/>
    </source>
</evidence>
<dbReference type="PANTHER" id="PTHR47346">
    <property type="entry name" value="HYDROLASES, ACTING ON ESTER BOND"/>
    <property type="match status" value="1"/>
</dbReference>
<reference evidence="3 4" key="1">
    <citation type="submission" date="2017-07" db="EMBL/GenBank/DDBJ databases">
        <title>An improved, manually edited Actinidia chinensis var. chinensis (kiwifruit) genome highlights the challenges associated with draft genomes and gene prediction in plants.</title>
        <authorList>
            <person name="Pilkington S."/>
            <person name="Crowhurst R."/>
            <person name="Hilario E."/>
            <person name="Nardozza S."/>
            <person name="Fraser L."/>
            <person name="Peng Y."/>
            <person name="Gunaseelan K."/>
            <person name="Simpson R."/>
            <person name="Tahir J."/>
            <person name="Deroles S."/>
            <person name="Templeton K."/>
            <person name="Luo Z."/>
            <person name="Davy M."/>
            <person name="Cheng C."/>
            <person name="Mcneilage M."/>
            <person name="Scaglione D."/>
            <person name="Liu Y."/>
            <person name="Zhang Q."/>
            <person name="Datson P."/>
            <person name="De Silva N."/>
            <person name="Gardiner S."/>
            <person name="Bassett H."/>
            <person name="Chagne D."/>
            <person name="Mccallum J."/>
            <person name="Dzierzon H."/>
            <person name="Deng C."/>
            <person name="Wang Y.-Y."/>
            <person name="Barron N."/>
            <person name="Manako K."/>
            <person name="Bowen J."/>
            <person name="Foster T."/>
            <person name="Erridge Z."/>
            <person name="Tiffin H."/>
            <person name="Waite C."/>
            <person name="Davies K."/>
            <person name="Grierson E."/>
            <person name="Laing W."/>
            <person name="Kirk R."/>
            <person name="Chen X."/>
            <person name="Wood M."/>
            <person name="Montefiori M."/>
            <person name="Brummell D."/>
            <person name="Schwinn K."/>
            <person name="Catanach A."/>
            <person name="Fullerton C."/>
            <person name="Li D."/>
            <person name="Meiyalaghan S."/>
            <person name="Nieuwenhuizen N."/>
            <person name="Read N."/>
            <person name="Prakash R."/>
            <person name="Hunter D."/>
            <person name="Zhang H."/>
            <person name="Mckenzie M."/>
            <person name="Knabel M."/>
            <person name="Harris A."/>
            <person name="Allan A."/>
            <person name="Chen A."/>
            <person name="Janssen B."/>
            <person name="Plunkett B."/>
            <person name="Dwamena C."/>
            <person name="Voogd C."/>
            <person name="Leif D."/>
            <person name="Lafferty D."/>
            <person name="Souleyre E."/>
            <person name="Varkonyi-Gasic E."/>
            <person name="Gambi F."/>
            <person name="Hanley J."/>
            <person name="Yao J.-L."/>
            <person name="Cheung J."/>
            <person name="David K."/>
            <person name="Warren B."/>
            <person name="Marsh K."/>
            <person name="Snowden K."/>
            <person name="Lin-Wang K."/>
            <person name="Brian L."/>
            <person name="Martinez-Sanchez M."/>
            <person name="Wang M."/>
            <person name="Ileperuma N."/>
            <person name="Macnee N."/>
            <person name="Campin R."/>
            <person name="Mcatee P."/>
            <person name="Drummond R."/>
            <person name="Espley R."/>
            <person name="Ireland H."/>
            <person name="Wu R."/>
            <person name="Atkinson R."/>
            <person name="Karunairetnam S."/>
            <person name="Bulley S."/>
            <person name="Chunkath S."/>
            <person name="Hanley Z."/>
            <person name="Storey R."/>
            <person name="Thrimawithana A."/>
            <person name="Thomson S."/>
            <person name="David C."/>
            <person name="Testolin R."/>
        </authorList>
    </citation>
    <scope>NUCLEOTIDE SEQUENCE [LARGE SCALE GENOMIC DNA]</scope>
    <source>
        <strain evidence="4">cv. Red5</strain>
        <tissue evidence="3">Young leaf</tissue>
    </source>
</reference>
<dbReference type="FunCoup" id="A0A2R6P930">
    <property type="interactions" value="2178"/>
</dbReference>
<dbReference type="Proteomes" id="UP000241394">
    <property type="component" value="Chromosome LG27"/>
</dbReference>
<dbReference type="SUPFAM" id="SSF53474">
    <property type="entry name" value="alpha/beta-Hydrolases"/>
    <property type="match status" value="1"/>
</dbReference>
<dbReference type="EC" id="3.1.-.-" evidence="1"/>
<keyword evidence="1" id="KW-0256">Endoplasmic reticulum</keyword>
<keyword evidence="1" id="KW-0472">Membrane</keyword>
<feature type="transmembrane region" description="Helical" evidence="1">
    <location>
        <begin position="12"/>
        <end position="29"/>
    </location>
</feature>
<dbReference type="InParanoid" id="A0A2R6P930"/>
<dbReference type="GO" id="GO:0005789">
    <property type="term" value="C:endoplasmic reticulum membrane"/>
    <property type="evidence" value="ECO:0007669"/>
    <property type="project" value="UniProtKB-SubCell"/>
</dbReference>
<accession>A0A2R6P930</accession>
<evidence type="ECO:0000313" key="3">
    <source>
        <dbReference type="EMBL" id="PSR87519.1"/>
    </source>
</evidence>
<comment type="caution">
    <text evidence="3">The sequence shown here is derived from an EMBL/GenBank/DDBJ whole genome shotgun (WGS) entry which is preliminary data.</text>
</comment>
<comment type="subcellular location">
    <subcellularLocation>
        <location evidence="1">Endoplasmic reticulum membrane</location>
    </subcellularLocation>
</comment>
<feature type="transmembrane region" description="Helical" evidence="1">
    <location>
        <begin position="1013"/>
        <end position="1031"/>
    </location>
</feature>
<feature type="transmembrane region" description="Helical" evidence="1">
    <location>
        <begin position="1038"/>
        <end position="1062"/>
    </location>
</feature>
<feature type="domain" description="GPI inositol-deacylase PGAP1-like alpha/beta" evidence="2">
    <location>
        <begin position="80"/>
        <end position="354"/>
    </location>
</feature>
<keyword evidence="1" id="KW-1133">Transmembrane helix</keyword>
<dbReference type="GO" id="GO:0016788">
    <property type="term" value="F:hydrolase activity, acting on ester bonds"/>
    <property type="evidence" value="ECO:0007669"/>
    <property type="project" value="InterPro"/>
</dbReference>
<dbReference type="GO" id="GO:0015031">
    <property type="term" value="P:protein transport"/>
    <property type="evidence" value="ECO:0007669"/>
    <property type="project" value="UniProtKB-KW"/>
</dbReference>
<evidence type="ECO:0000256" key="1">
    <source>
        <dbReference type="RuleBase" id="RU365011"/>
    </source>
</evidence>
<gene>
    <name evidence="3" type="ORF">CEY00_Acc30567</name>
</gene>
<dbReference type="Gene3D" id="3.40.50.1820">
    <property type="entry name" value="alpha/beta hydrolase"/>
    <property type="match status" value="1"/>
</dbReference>
<feature type="transmembrane region" description="Helical" evidence="1">
    <location>
        <begin position="844"/>
        <end position="865"/>
    </location>
</feature>
<proteinExistence type="inferred from homology"/>
<dbReference type="OrthoDB" id="348976at2759"/>
<comment type="function">
    <text evidence="1">Involved in inositol deacylation of GPI-anchored proteins which plays important roles in the quality control and ER-associated degradation of GPI-anchored proteins.</text>
</comment>
<feature type="transmembrane region" description="Helical" evidence="1">
    <location>
        <begin position="986"/>
        <end position="1007"/>
    </location>
</feature>
<dbReference type="Gramene" id="PSR87519">
    <property type="protein sequence ID" value="PSR87519"/>
    <property type="gene ID" value="CEY00_Acc30567"/>
</dbReference>
<feature type="transmembrane region" description="Helical" evidence="1">
    <location>
        <begin position="1074"/>
        <end position="1092"/>
    </location>
</feature>
<feature type="transmembrane region" description="Helical" evidence="1">
    <location>
        <begin position="796"/>
        <end position="813"/>
    </location>
</feature>
<dbReference type="STRING" id="1590841.A0A2R6P930"/>
<keyword evidence="4" id="KW-1185">Reference proteome</keyword>
<organism evidence="3 4">
    <name type="scientific">Actinidia chinensis var. chinensis</name>
    <name type="common">Chinese soft-hair kiwi</name>
    <dbReference type="NCBI Taxonomy" id="1590841"/>
    <lineage>
        <taxon>Eukaryota</taxon>
        <taxon>Viridiplantae</taxon>
        <taxon>Streptophyta</taxon>
        <taxon>Embryophyta</taxon>
        <taxon>Tracheophyta</taxon>
        <taxon>Spermatophyta</taxon>
        <taxon>Magnoliopsida</taxon>
        <taxon>eudicotyledons</taxon>
        <taxon>Gunneridae</taxon>
        <taxon>Pentapetalae</taxon>
        <taxon>asterids</taxon>
        <taxon>Ericales</taxon>
        <taxon>Actinidiaceae</taxon>
        <taxon>Actinidia</taxon>
    </lineage>
</organism>